<accession>A0AAV5UDX9</accession>
<dbReference type="AlphaFoldDB" id="A0AAV5UDX9"/>
<proteinExistence type="predicted"/>
<name>A0AAV5UDX9_9BILA</name>
<protein>
    <submittedName>
        <fullName evidence="1">Uncharacterized protein</fullName>
    </submittedName>
</protein>
<feature type="non-terminal residue" evidence="1">
    <location>
        <position position="66"/>
    </location>
</feature>
<feature type="non-terminal residue" evidence="1">
    <location>
        <position position="1"/>
    </location>
</feature>
<sequence>YRASNAEMYAHSSVKFYNADEFPLSFKPLRVYNIDHEINVWLSSKEGLRLFNYRVTWDASNSDNGF</sequence>
<reference evidence="1" key="1">
    <citation type="submission" date="2023-10" db="EMBL/GenBank/DDBJ databases">
        <title>Genome assembly of Pristionchus species.</title>
        <authorList>
            <person name="Yoshida K."/>
            <person name="Sommer R.J."/>
        </authorList>
    </citation>
    <scope>NUCLEOTIDE SEQUENCE</scope>
    <source>
        <strain evidence="1">RS0144</strain>
    </source>
</reference>
<evidence type="ECO:0000313" key="2">
    <source>
        <dbReference type="Proteomes" id="UP001432027"/>
    </source>
</evidence>
<organism evidence="1 2">
    <name type="scientific">Pristionchus entomophagus</name>
    <dbReference type="NCBI Taxonomy" id="358040"/>
    <lineage>
        <taxon>Eukaryota</taxon>
        <taxon>Metazoa</taxon>
        <taxon>Ecdysozoa</taxon>
        <taxon>Nematoda</taxon>
        <taxon>Chromadorea</taxon>
        <taxon>Rhabditida</taxon>
        <taxon>Rhabditina</taxon>
        <taxon>Diplogasteromorpha</taxon>
        <taxon>Diplogasteroidea</taxon>
        <taxon>Neodiplogasteridae</taxon>
        <taxon>Pristionchus</taxon>
    </lineage>
</organism>
<dbReference type="EMBL" id="BTSX01000006">
    <property type="protein sequence ID" value="GMT04209.1"/>
    <property type="molecule type" value="Genomic_DNA"/>
</dbReference>
<comment type="caution">
    <text evidence="1">The sequence shown here is derived from an EMBL/GenBank/DDBJ whole genome shotgun (WGS) entry which is preliminary data.</text>
</comment>
<gene>
    <name evidence="1" type="ORF">PENTCL1PPCAC_26383</name>
</gene>
<keyword evidence="2" id="KW-1185">Reference proteome</keyword>
<evidence type="ECO:0000313" key="1">
    <source>
        <dbReference type="EMBL" id="GMT04209.1"/>
    </source>
</evidence>
<dbReference type="Proteomes" id="UP001432027">
    <property type="component" value="Unassembled WGS sequence"/>
</dbReference>